<evidence type="ECO:0000313" key="4">
    <source>
        <dbReference type="Proteomes" id="UP000704176"/>
    </source>
</evidence>
<reference evidence="3 4" key="1">
    <citation type="submission" date="2021-09" db="EMBL/GenBank/DDBJ databases">
        <title>The complete genome sequence of a new microorganism.</title>
        <authorList>
            <person name="Zi Z."/>
        </authorList>
    </citation>
    <scope>NUCLEOTIDE SEQUENCE [LARGE SCALE GENOMIC DNA]</scope>
    <source>
        <strain evidence="3 4">WGZ8</strain>
    </source>
</reference>
<name>A0ABS7VHU6_9HYPH</name>
<accession>A0ABS7VHU6</accession>
<dbReference type="Gene3D" id="3.40.50.2300">
    <property type="match status" value="1"/>
</dbReference>
<keyword evidence="4" id="KW-1185">Reference proteome</keyword>
<dbReference type="PROSITE" id="PS50110">
    <property type="entry name" value="RESPONSE_REGULATORY"/>
    <property type="match status" value="1"/>
</dbReference>
<organism evidence="3 4">
    <name type="scientific">Microvirga puerhi</name>
    <dbReference type="NCBI Taxonomy" id="2876078"/>
    <lineage>
        <taxon>Bacteria</taxon>
        <taxon>Pseudomonadati</taxon>
        <taxon>Pseudomonadota</taxon>
        <taxon>Alphaproteobacteria</taxon>
        <taxon>Hyphomicrobiales</taxon>
        <taxon>Methylobacteriaceae</taxon>
        <taxon>Microvirga</taxon>
    </lineage>
</organism>
<evidence type="ECO:0000259" key="2">
    <source>
        <dbReference type="PROSITE" id="PS50110"/>
    </source>
</evidence>
<gene>
    <name evidence="3" type="ORF">K9B37_00250</name>
</gene>
<dbReference type="Proteomes" id="UP000704176">
    <property type="component" value="Unassembled WGS sequence"/>
</dbReference>
<feature type="domain" description="Response regulatory" evidence="2">
    <location>
        <begin position="8"/>
        <end position="136"/>
    </location>
</feature>
<comment type="caution">
    <text evidence="1">Lacks conserved residue(s) required for the propagation of feature annotation.</text>
</comment>
<dbReference type="EMBL" id="JAIRBM010000001">
    <property type="protein sequence ID" value="MBZ6074731.1"/>
    <property type="molecule type" value="Genomic_DNA"/>
</dbReference>
<sequence length="136" mass="14721">MGGNRRVRILVADSNPIFRETVAQRLRAEGYDAITAATGEGAFIILRDWQSPVDWLYARAGLPVLIDGWILADEYHDAHPTRPAVIAAPAARPAHQGDIVLAHPSPAAVLGIIREIIRTGHGSPTETDADHQRHAA</sequence>
<dbReference type="RefSeq" id="WP_224310792.1">
    <property type="nucleotide sequence ID" value="NZ_JAIRBM010000001.1"/>
</dbReference>
<evidence type="ECO:0000313" key="3">
    <source>
        <dbReference type="EMBL" id="MBZ6074731.1"/>
    </source>
</evidence>
<comment type="caution">
    <text evidence="3">The sequence shown here is derived from an EMBL/GenBank/DDBJ whole genome shotgun (WGS) entry which is preliminary data.</text>
</comment>
<protein>
    <recommendedName>
        <fullName evidence="2">Response regulatory domain-containing protein</fullName>
    </recommendedName>
</protein>
<dbReference type="SUPFAM" id="SSF52172">
    <property type="entry name" value="CheY-like"/>
    <property type="match status" value="1"/>
</dbReference>
<dbReference type="InterPro" id="IPR001789">
    <property type="entry name" value="Sig_transdc_resp-reg_receiver"/>
</dbReference>
<proteinExistence type="predicted"/>
<dbReference type="InterPro" id="IPR011006">
    <property type="entry name" value="CheY-like_superfamily"/>
</dbReference>
<evidence type="ECO:0000256" key="1">
    <source>
        <dbReference type="PROSITE-ProRule" id="PRU00169"/>
    </source>
</evidence>